<evidence type="ECO:0000256" key="1">
    <source>
        <dbReference type="SAM" id="MobiDB-lite"/>
    </source>
</evidence>
<feature type="region of interest" description="Disordered" evidence="1">
    <location>
        <begin position="25"/>
        <end position="74"/>
    </location>
</feature>
<reference evidence="2 3" key="1">
    <citation type="submission" date="2018-06" db="EMBL/GenBank/DDBJ databases">
        <title>Comparative genomics of downy mildews reveals potential adaptations to biotrophy.</title>
        <authorList>
            <person name="Fletcher K."/>
            <person name="Klosterman S.J."/>
            <person name="Derevnina L."/>
            <person name="Martin F."/>
            <person name="Koike S."/>
            <person name="Reyes Chin-Wo S."/>
            <person name="Mou B."/>
            <person name="Michelmore R."/>
        </authorList>
    </citation>
    <scope>NUCLEOTIDE SEQUENCE [LARGE SCALE GENOMIC DNA]</scope>
    <source>
        <strain evidence="2 3">R13</strain>
    </source>
</reference>
<name>A0A425BWZ0_9STRA</name>
<organism evidence="2 3">
    <name type="scientific">Peronospora effusa</name>
    <dbReference type="NCBI Taxonomy" id="542832"/>
    <lineage>
        <taxon>Eukaryota</taxon>
        <taxon>Sar</taxon>
        <taxon>Stramenopiles</taxon>
        <taxon>Oomycota</taxon>
        <taxon>Peronosporomycetes</taxon>
        <taxon>Peronosporales</taxon>
        <taxon>Peronosporaceae</taxon>
        <taxon>Peronospora</taxon>
    </lineage>
</organism>
<evidence type="ECO:0000313" key="3">
    <source>
        <dbReference type="Proteomes" id="UP000286097"/>
    </source>
</evidence>
<gene>
    <name evidence="2" type="ORF">DD237_007833</name>
</gene>
<protein>
    <submittedName>
        <fullName evidence="2">Uncharacterized protein</fullName>
    </submittedName>
</protein>
<dbReference type="AlphaFoldDB" id="A0A425BWZ0"/>
<proteinExistence type="predicted"/>
<feature type="compositionally biased region" description="Low complexity" evidence="1">
    <location>
        <begin position="53"/>
        <end position="74"/>
    </location>
</feature>
<accession>A0A425BWZ0</accession>
<sequence>MATAVLGGVAGPSYIQSSLLARRHAKAPWSASMPPALSGEGNTLARTSEGLAASTGSSKASSSSLRTPSRSLGP</sequence>
<dbReference type="EMBL" id="QKXF01000731">
    <property type="protein sequence ID" value="RQM09326.1"/>
    <property type="molecule type" value="Genomic_DNA"/>
</dbReference>
<dbReference type="Proteomes" id="UP000286097">
    <property type="component" value="Unassembled WGS sequence"/>
</dbReference>
<dbReference type="VEuPathDB" id="FungiDB:DD237_007833"/>
<evidence type="ECO:0000313" key="2">
    <source>
        <dbReference type="EMBL" id="RQM09326.1"/>
    </source>
</evidence>
<comment type="caution">
    <text evidence="2">The sequence shown here is derived from an EMBL/GenBank/DDBJ whole genome shotgun (WGS) entry which is preliminary data.</text>
</comment>